<dbReference type="EMBL" id="MH576968">
    <property type="protein sequence ID" value="AXH67345.1"/>
    <property type="molecule type" value="Genomic_DNA"/>
</dbReference>
<keyword evidence="2" id="KW-1185">Reference proteome</keyword>
<gene>
    <name evidence="1" type="primary">203</name>
    <name evidence="1" type="ORF">SEA_WOFFORD_203</name>
</gene>
<dbReference type="RefSeq" id="YP_009839852.1">
    <property type="nucleotide sequence ID" value="NC_048722.1"/>
</dbReference>
<reference evidence="1 2" key="1">
    <citation type="submission" date="2018-07" db="EMBL/GenBank/DDBJ databases">
        <authorList>
            <person name="Wofford K.M."/>
            <person name="Typhair T.J."/>
            <person name="Gonzales M.A."/>
            <person name="Castillo J.C."/>
            <person name="Smith B.R."/>
            <person name="Klug H.M."/>
            <person name="Hughes L.E."/>
            <person name="Garlena R.A."/>
            <person name="Russell D.A."/>
            <person name="Pope W.H."/>
            <person name="Jacobs-Sera D."/>
            <person name="Hatfull G.F."/>
        </authorList>
    </citation>
    <scope>NUCLEOTIDE SEQUENCE [LARGE SCALE GENOMIC DNA]</scope>
</reference>
<organism evidence="1 2">
    <name type="scientific">Streptomyces phage Wofford</name>
    <dbReference type="NCBI Taxonomy" id="2283267"/>
    <lineage>
        <taxon>Viruses</taxon>
        <taxon>Duplodnaviria</taxon>
        <taxon>Heunggongvirae</taxon>
        <taxon>Uroviricota</taxon>
        <taxon>Caudoviricetes</taxon>
        <taxon>Stanwilliamsviridae</taxon>
        <taxon>Boydwoodruffvirinae</taxon>
        <taxon>Karimacvirus</taxon>
        <taxon>Karimacvirus wofford</taxon>
        <taxon>Streptomyces virus Wofford</taxon>
    </lineage>
</organism>
<protein>
    <submittedName>
        <fullName evidence="1">Uncharacterized protein</fullName>
    </submittedName>
</protein>
<accession>A0A345MA24</accession>
<evidence type="ECO:0000313" key="2">
    <source>
        <dbReference type="Proteomes" id="UP000260216"/>
    </source>
</evidence>
<name>A0A345MA24_9CAUD</name>
<dbReference type="KEGG" id="vg:55609611"/>
<proteinExistence type="predicted"/>
<dbReference type="Proteomes" id="UP000260216">
    <property type="component" value="Segment"/>
</dbReference>
<dbReference type="GeneID" id="55609611"/>
<evidence type="ECO:0000313" key="1">
    <source>
        <dbReference type="EMBL" id="AXH67345.1"/>
    </source>
</evidence>
<sequence length="96" mass="11272">MKANEAWRKDPRRRVLARRLCSKRARLYKMMIEDLERAERALRMIRETGEEIPNAYNGYRAISLYSDIQEAKRKYDHWNNPTDALIGNLAAFGEGA</sequence>